<dbReference type="EMBL" id="BTRK01000003">
    <property type="protein sequence ID" value="GMR42834.1"/>
    <property type="molecule type" value="Genomic_DNA"/>
</dbReference>
<dbReference type="Proteomes" id="UP001328107">
    <property type="component" value="Unassembled WGS sequence"/>
</dbReference>
<name>A0AAN4ZMX0_9BILA</name>
<dbReference type="Gene3D" id="3.90.20.20">
    <property type="match status" value="1"/>
</dbReference>
<feature type="compositionally biased region" description="Low complexity" evidence="3">
    <location>
        <begin position="22"/>
        <end position="32"/>
    </location>
</feature>
<feature type="compositionally biased region" description="Polar residues" evidence="3">
    <location>
        <begin position="33"/>
        <end position="45"/>
    </location>
</feature>
<comment type="similarity">
    <text evidence="1">Belongs to the GrpE family.</text>
</comment>
<dbReference type="InterPro" id="IPR013805">
    <property type="entry name" value="GrpE_CC"/>
</dbReference>
<reference evidence="5" key="1">
    <citation type="submission" date="2022-10" db="EMBL/GenBank/DDBJ databases">
        <title>Genome assembly of Pristionchus species.</title>
        <authorList>
            <person name="Yoshida K."/>
            <person name="Sommer R.J."/>
        </authorList>
    </citation>
    <scope>NUCLEOTIDE SEQUENCE [LARGE SCALE GENOMIC DNA]</scope>
    <source>
        <strain evidence="5">RS5460</strain>
    </source>
</reference>
<evidence type="ECO:0000313" key="4">
    <source>
        <dbReference type="EMBL" id="GMR42834.1"/>
    </source>
</evidence>
<comment type="caution">
    <text evidence="4">The sequence shown here is derived from an EMBL/GenBank/DDBJ whole genome shotgun (WGS) entry which is preliminary data.</text>
</comment>
<keyword evidence="2" id="KW-0143">Chaperone</keyword>
<evidence type="ECO:0000256" key="2">
    <source>
        <dbReference type="ARBA" id="ARBA00023186"/>
    </source>
</evidence>
<organism evidence="4 5">
    <name type="scientific">Pristionchus mayeri</name>
    <dbReference type="NCBI Taxonomy" id="1317129"/>
    <lineage>
        <taxon>Eukaryota</taxon>
        <taxon>Metazoa</taxon>
        <taxon>Ecdysozoa</taxon>
        <taxon>Nematoda</taxon>
        <taxon>Chromadorea</taxon>
        <taxon>Rhabditida</taxon>
        <taxon>Rhabditina</taxon>
        <taxon>Diplogasteromorpha</taxon>
        <taxon>Diplogasteroidea</taxon>
        <taxon>Neodiplogasteridae</taxon>
        <taxon>Pristionchus</taxon>
    </lineage>
</organism>
<proteinExistence type="inferred from homology"/>
<gene>
    <name evidence="4" type="ORF">PMAYCL1PPCAC_13029</name>
</gene>
<keyword evidence="5" id="KW-1185">Reference proteome</keyword>
<evidence type="ECO:0000256" key="1">
    <source>
        <dbReference type="ARBA" id="ARBA00009054"/>
    </source>
</evidence>
<sequence>FFRMLSRTIARVASIVGRSGEAGLLSSSSRSSVAPTQVAKSSNGSTDKFEIKDAKGVRLSGDAYFNLVRERIGAKEGEEGLKVPLSAFEPLLKEYDALIEEGKDYKDGYIRARAETENVRKRYMKQV</sequence>
<protein>
    <submittedName>
        <fullName evidence="4">Uncharacterized protein</fullName>
    </submittedName>
</protein>
<accession>A0AAN4ZMX0</accession>
<evidence type="ECO:0000313" key="5">
    <source>
        <dbReference type="Proteomes" id="UP001328107"/>
    </source>
</evidence>
<dbReference type="SUPFAM" id="SSF58014">
    <property type="entry name" value="Coiled-coil domain of nucleotide exchange factor GrpE"/>
    <property type="match status" value="1"/>
</dbReference>
<feature type="non-terminal residue" evidence="4">
    <location>
        <position position="127"/>
    </location>
</feature>
<dbReference type="AlphaFoldDB" id="A0AAN4ZMX0"/>
<feature type="non-terminal residue" evidence="4">
    <location>
        <position position="1"/>
    </location>
</feature>
<feature type="region of interest" description="Disordered" evidence="3">
    <location>
        <begin position="22"/>
        <end position="45"/>
    </location>
</feature>
<evidence type="ECO:0000256" key="3">
    <source>
        <dbReference type="SAM" id="MobiDB-lite"/>
    </source>
</evidence>